<dbReference type="InterPro" id="IPR000182">
    <property type="entry name" value="GNAT_dom"/>
</dbReference>
<keyword evidence="3" id="KW-1185">Reference proteome</keyword>
<feature type="domain" description="N-acetyltransferase" evidence="1">
    <location>
        <begin position="3"/>
        <end position="157"/>
    </location>
</feature>
<reference evidence="2 3" key="1">
    <citation type="submission" date="2024-11" db="EMBL/GenBank/DDBJ databases">
        <authorList>
            <person name="Heng Y.C."/>
            <person name="Lim A.C.H."/>
            <person name="Lee J.K.Y."/>
            <person name="Kittelmann S."/>
        </authorList>
    </citation>
    <scope>NUCLEOTIDE SEQUENCE [LARGE SCALE GENOMIC DNA]</scope>
    <source>
        <strain evidence="2 3">WILCCON 0112</strain>
    </source>
</reference>
<sequence length="157" mass="18519">MRFILGEFTELYAKEICNWKYDGEYSIYNYPSWTKVLDNKWAITIEEKRKKEFFAVIDEEYKLCGYIRLQEKNECILVGVGLKPSLCGQRLGNTLMEIVKQQCANLYPRKIIALEVRSFNERAVKCYKRAGFIVKEIYKKDTPIGYGEFIRMELAIP</sequence>
<dbReference type="EMBL" id="JBJIAB010000014">
    <property type="protein sequence ID" value="MFL0165854.1"/>
    <property type="molecule type" value="Genomic_DNA"/>
</dbReference>
<dbReference type="Proteomes" id="UP001623600">
    <property type="component" value="Unassembled WGS sequence"/>
</dbReference>
<keyword evidence="2" id="KW-0808">Transferase</keyword>
<proteinExistence type="predicted"/>
<accession>A0ABW8S5H3</accession>
<dbReference type="PROSITE" id="PS51186">
    <property type="entry name" value="GNAT"/>
    <property type="match status" value="1"/>
</dbReference>
<gene>
    <name evidence="2" type="ORF">ACJDTP_12310</name>
</gene>
<protein>
    <submittedName>
        <fullName evidence="2">GNAT family N-acetyltransferase</fullName>
        <ecNumber evidence="2">2.3.1.-</ecNumber>
    </submittedName>
</protein>
<dbReference type="InterPro" id="IPR016181">
    <property type="entry name" value="Acyl_CoA_acyltransferase"/>
</dbReference>
<dbReference type="RefSeq" id="WP_406761348.1">
    <property type="nucleotide sequence ID" value="NZ_JBJIAB010000014.1"/>
</dbReference>
<evidence type="ECO:0000313" key="3">
    <source>
        <dbReference type="Proteomes" id="UP001623600"/>
    </source>
</evidence>
<evidence type="ECO:0000259" key="1">
    <source>
        <dbReference type="PROSITE" id="PS51186"/>
    </source>
</evidence>
<dbReference type="GO" id="GO:0016746">
    <property type="term" value="F:acyltransferase activity"/>
    <property type="evidence" value="ECO:0007669"/>
    <property type="project" value="UniProtKB-KW"/>
</dbReference>
<comment type="caution">
    <text evidence="2">The sequence shown here is derived from an EMBL/GenBank/DDBJ whole genome shotgun (WGS) entry which is preliminary data.</text>
</comment>
<evidence type="ECO:0000313" key="2">
    <source>
        <dbReference type="EMBL" id="MFL0165854.1"/>
    </source>
</evidence>
<organism evidence="2 3">
    <name type="scientific">Candidatus Clostridium helianthi</name>
    <dbReference type="NCBI Taxonomy" id="3381660"/>
    <lineage>
        <taxon>Bacteria</taxon>
        <taxon>Bacillati</taxon>
        <taxon>Bacillota</taxon>
        <taxon>Clostridia</taxon>
        <taxon>Eubacteriales</taxon>
        <taxon>Clostridiaceae</taxon>
        <taxon>Clostridium</taxon>
    </lineage>
</organism>
<dbReference type="Gene3D" id="3.40.630.30">
    <property type="match status" value="1"/>
</dbReference>
<dbReference type="EC" id="2.3.1.-" evidence="2"/>
<name>A0ABW8S5H3_9CLOT</name>
<dbReference type="Pfam" id="PF00583">
    <property type="entry name" value="Acetyltransf_1"/>
    <property type="match status" value="1"/>
</dbReference>
<dbReference type="SUPFAM" id="SSF55729">
    <property type="entry name" value="Acyl-CoA N-acyltransferases (Nat)"/>
    <property type="match status" value="1"/>
</dbReference>
<keyword evidence="2" id="KW-0012">Acyltransferase</keyword>